<evidence type="ECO:0008006" key="5">
    <source>
        <dbReference type="Google" id="ProtNLM"/>
    </source>
</evidence>
<protein>
    <recommendedName>
        <fullName evidence="5">Secreted protein</fullName>
    </recommendedName>
</protein>
<proteinExistence type="predicted"/>
<accession>A0A4Y9XN89</accession>
<gene>
    <name evidence="3" type="ORF">EVG20_g11105</name>
</gene>
<comment type="caution">
    <text evidence="3">The sequence shown here is derived from an EMBL/GenBank/DDBJ whole genome shotgun (WGS) entry which is preliminary data.</text>
</comment>
<feature type="signal peptide" evidence="2">
    <location>
        <begin position="1"/>
        <end position="18"/>
    </location>
</feature>
<reference evidence="3 4" key="1">
    <citation type="submission" date="2019-02" db="EMBL/GenBank/DDBJ databases">
        <title>Genome sequencing of the rare red list fungi Dentipellis fragilis.</title>
        <authorList>
            <person name="Buettner E."/>
            <person name="Kellner H."/>
        </authorList>
    </citation>
    <scope>NUCLEOTIDE SEQUENCE [LARGE SCALE GENOMIC DNA]</scope>
    <source>
        <strain evidence="3 4">DSM 105465</strain>
    </source>
</reference>
<keyword evidence="4" id="KW-1185">Reference proteome</keyword>
<evidence type="ECO:0000313" key="3">
    <source>
        <dbReference type="EMBL" id="TFY51222.1"/>
    </source>
</evidence>
<dbReference type="EMBL" id="SEOQ01001575">
    <property type="protein sequence ID" value="TFY51222.1"/>
    <property type="molecule type" value="Genomic_DNA"/>
</dbReference>
<evidence type="ECO:0000313" key="4">
    <source>
        <dbReference type="Proteomes" id="UP000298327"/>
    </source>
</evidence>
<feature type="compositionally biased region" description="Low complexity" evidence="1">
    <location>
        <begin position="25"/>
        <end position="39"/>
    </location>
</feature>
<keyword evidence="2" id="KW-0732">Signal</keyword>
<feature type="region of interest" description="Disordered" evidence="1">
    <location>
        <begin position="25"/>
        <end position="48"/>
    </location>
</feature>
<evidence type="ECO:0000256" key="1">
    <source>
        <dbReference type="SAM" id="MobiDB-lite"/>
    </source>
</evidence>
<sequence>MHAVSKLYARVLVSSSLAFFFTASPSSPGTSPSGLSSSPKRAPSFQTRRPPKYFCRARPLPTLVGNRSRLFKIFEPPPQANRDAGKDCPNTSADNTARVDRVHDRLEVRLCSACPILTSVRSLVPLILPPTSFSFAIAILQELPPYMLGHEMGRFNTRPSRQTSFVLRSRADHLADCSCGFGHPVLGPLRDGVVFLITDAGFCSCVLCRHS</sequence>
<organism evidence="3 4">
    <name type="scientific">Dentipellis fragilis</name>
    <dbReference type="NCBI Taxonomy" id="205917"/>
    <lineage>
        <taxon>Eukaryota</taxon>
        <taxon>Fungi</taxon>
        <taxon>Dikarya</taxon>
        <taxon>Basidiomycota</taxon>
        <taxon>Agaricomycotina</taxon>
        <taxon>Agaricomycetes</taxon>
        <taxon>Russulales</taxon>
        <taxon>Hericiaceae</taxon>
        <taxon>Dentipellis</taxon>
    </lineage>
</organism>
<dbReference type="AlphaFoldDB" id="A0A4Y9XN89"/>
<evidence type="ECO:0000256" key="2">
    <source>
        <dbReference type="SAM" id="SignalP"/>
    </source>
</evidence>
<feature type="chain" id="PRO_5021495343" description="Secreted protein" evidence="2">
    <location>
        <begin position="19"/>
        <end position="211"/>
    </location>
</feature>
<name>A0A4Y9XN89_9AGAM</name>
<dbReference type="Proteomes" id="UP000298327">
    <property type="component" value="Unassembled WGS sequence"/>
</dbReference>